<comment type="similarity">
    <text evidence="1">Belongs to the sulfatase family.</text>
</comment>
<keyword evidence="4" id="KW-0732">Signal</keyword>
<dbReference type="Proteomes" id="UP000095766">
    <property type="component" value="Unassembled WGS sequence"/>
</dbReference>
<proteinExistence type="inferred from homology"/>
<dbReference type="SUPFAM" id="SSF53649">
    <property type="entry name" value="Alkaline phosphatase-like"/>
    <property type="match status" value="1"/>
</dbReference>
<dbReference type="PROSITE" id="PS51257">
    <property type="entry name" value="PROKAR_LIPOPROTEIN"/>
    <property type="match status" value="1"/>
</dbReference>
<protein>
    <submittedName>
        <fullName evidence="6">Sulfatase</fullName>
    </submittedName>
</protein>
<evidence type="ECO:0000256" key="4">
    <source>
        <dbReference type="SAM" id="SignalP"/>
    </source>
</evidence>
<evidence type="ECO:0000256" key="2">
    <source>
        <dbReference type="ARBA" id="ARBA00022801"/>
    </source>
</evidence>
<reference evidence="6 7" key="1">
    <citation type="submission" date="2015-09" db="EMBL/GenBank/DDBJ databases">
        <authorList>
            <consortium name="Pathogen Informatics"/>
        </authorList>
    </citation>
    <scope>NUCLEOTIDE SEQUENCE [LARGE SCALE GENOMIC DNA]</scope>
    <source>
        <strain evidence="6 7">2789STDY5834898</strain>
    </source>
</reference>
<dbReference type="InterPro" id="IPR000917">
    <property type="entry name" value="Sulfatase_N"/>
</dbReference>
<evidence type="ECO:0000313" key="6">
    <source>
        <dbReference type="EMBL" id="CUP91290.1"/>
    </source>
</evidence>
<feature type="signal peptide" evidence="4">
    <location>
        <begin position="1"/>
        <end position="26"/>
    </location>
</feature>
<evidence type="ECO:0000256" key="1">
    <source>
        <dbReference type="ARBA" id="ARBA00008779"/>
    </source>
</evidence>
<gene>
    <name evidence="6" type="ORF">ERS852510_02645</name>
</gene>
<evidence type="ECO:0000313" key="7">
    <source>
        <dbReference type="Proteomes" id="UP000095766"/>
    </source>
</evidence>
<dbReference type="InterPro" id="IPR024607">
    <property type="entry name" value="Sulfatase_CS"/>
</dbReference>
<dbReference type="AlphaFoldDB" id="A0A174S7W2"/>
<dbReference type="EMBL" id="CZAO01000012">
    <property type="protein sequence ID" value="CUP91290.1"/>
    <property type="molecule type" value="Genomic_DNA"/>
</dbReference>
<dbReference type="Gene3D" id="3.40.720.10">
    <property type="entry name" value="Alkaline Phosphatase, subunit A"/>
    <property type="match status" value="1"/>
</dbReference>
<evidence type="ECO:0000256" key="3">
    <source>
        <dbReference type="PIRSR" id="PIRSR600917-52"/>
    </source>
</evidence>
<feature type="modified residue" description="3-oxoalanine (Ser)" evidence="3">
    <location>
        <position position="86"/>
    </location>
</feature>
<keyword evidence="2" id="KW-0378">Hydrolase</keyword>
<dbReference type="InterPro" id="IPR017850">
    <property type="entry name" value="Alkaline_phosphatase_core_sf"/>
</dbReference>
<dbReference type="PANTHER" id="PTHR43751:SF1">
    <property type="entry name" value="SULFATASE ATSG-RELATED"/>
    <property type="match status" value="1"/>
</dbReference>
<organism evidence="6 7">
    <name type="scientific">Bacteroides uniformis</name>
    <dbReference type="NCBI Taxonomy" id="820"/>
    <lineage>
        <taxon>Bacteria</taxon>
        <taxon>Pseudomonadati</taxon>
        <taxon>Bacteroidota</taxon>
        <taxon>Bacteroidia</taxon>
        <taxon>Bacteroidales</taxon>
        <taxon>Bacteroidaceae</taxon>
        <taxon>Bacteroides</taxon>
    </lineage>
</organism>
<feature type="domain" description="Sulfatase N-terminal" evidence="5">
    <location>
        <begin position="39"/>
        <end position="309"/>
    </location>
</feature>
<evidence type="ECO:0000259" key="5">
    <source>
        <dbReference type="Pfam" id="PF00884"/>
    </source>
</evidence>
<dbReference type="RefSeq" id="WP_172679945.1">
    <property type="nucleotide sequence ID" value="NZ_CZAO01000012.1"/>
</dbReference>
<dbReference type="PANTHER" id="PTHR43751">
    <property type="entry name" value="SULFATASE"/>
    <property type="match status" value="1"/>
</dbReference>
<dbReference type="GO" id="GO:0016787">
    <property type="term" value="F:hydrolase activity"/>
    <property type="evidence" value="ECO:0007669"/>
    <property type="project" value="UniProtKB-KW"/>
</dbReference>
<dbReference type="PROSITE" id="PS00523">
    <property type="entry name" value="SULFATASE_1"/>
    <property type="match status" value="1"/>
</dbReference>
<feature type="chain" id="PRO_5008032669" evidence="4">
    <location>
        <begin position="27"/>
        <end position="542"/>
    </location>
</feature>
<dbReference type="Pfam" id="PF00884">
    <property type="entry name" value="Sulfatase"/>
    <property type="match status" value="1"/>
</dbReference>
<dbReference type="InterPro" id="IPR052701">
    <property type="entry name" value="GAG_Ulvan_Degrading_Sulfatases"/>
</dbReference>
<accession>A0A174S7W2</accession>
<sequence length="542" mass="62437">MKTKNFFQLHLPYCTLLMACPLTGMAGEDAKVPNGTPQPNILMIVCEDISPYLGCYGNKVAVTPHLDRFSGQAVRHTNMYTCVGVSSPSRYSLITGRYASADGANYMRSNYFNKQFGVVPPEGVKCYTEFMRQHGYYCTNNAKTDYQFPAPDAAWDEQGTKAHWKHAPENRPFFSIFNLNVTHESFIWKNADKPLAVSPDSVLLPPYYPDTKIVRHDHAVLYSNIKEMDRQFQVLLDELEKSDRAGNTIVIFYSDNGGPLPRAKREIMDSGTKVPFMIRFPDGRGAGTLNEQMNMFVDIPATVLSLAGIRPVSYMHGQPMYGTYKEKRERKYVFGATDRFDEQVEKRGSIRTNRYLYIRNYMPKQPVYRPVQFRLAMPMMREMLELYANGSLDEAQSRWFNLPSGEEELYDCEADPYQIQNLVDDPAYAGVLKKMRKAYRKEWIAPFNRDWEAKEEEFFVQRMWPEGKKPVCEQPKLSQEKGHLVVTNDLSVYSALYRKEGEKRWLLYTVPVSVAEDEKIEVKLERLGYTSSETVFSLGGYR</sequence>
<dbReference type="CDD" id="cd16027">
    <property type="entry name" value="SGSH"/>
    <property type="match status" value="1"/>
</dbReference>
<name>A0A174S7W2_BACUN</name>
<comment type="PTM">
    <text evidence="3">The conversion to 3-oxoalanine (also known as C-formylglycine, FGly), of a serine or cysteine residue in prokaryotes and of a cysteine residue in eukaryotes, is critical for catalytic activity.</text>
</comment>